<organism evidence="1 2">
    <name type="scientific">Muribaculum intestinale</name>
    <dbReference type="NCBI Taxonomy" id="1796646"/>
    <lineage>
        <taxon>Bacteria</taxon>
        <taxon>Pseudomonadati</taxon>
        <taxon>Bacteroidota</taxon>
        <taxon>Bacteroidia</taxon>
        <taxon>Bacteroidales</taxon>
        <taxon>Muribaculaceae</taxon>
        <taxon>Muribaculum</taxon>
    </lineage>
</organism>
<evidence type="ECO:0000313" key="2">
    <source>
        <dbReference type="Proteomes" id="UP000306630"/>
    </source>
</evidence>
<protein>
    <submittedName>
        <fullName evidence="1">Uncharacterized protein</fullName>
    </submittedName>
</protein>
<dbReference type="Proteomes" id="UP000306630">
    <property type="component" value="Unassembled WGS sequence"/>
</dbReference>
<gene>
    <name evidence="1" type="ORF">E5333_08870</name>
</gene>
<comment type="caution">
    <text evidence="1">The sequence shown here is derived from an EMBL/GenBank/DDBJ whole genome shotgun (WGS) entry which is preliminary data.</text>
</comment>
<name>A0A4S2FW89_9BACT</name>
<reference evidence="1 2" key="1">
    <citation type="submission" date="2019-04" db="EMBL/GenBank/DDBJ databases">
        <title>Microbes associate with the intestines of laboratory mice.</title>
        <authorList>
            <person name="Navarre W."/>
            <person name="Wong E."/>
            <person name="Huang K."/>
            <person name="Tropini C."/>
            <person name="Ng K."/>
            <person name="Yu B."/>
        </authorList>
    </citation>
    <scope>NUCLEOTIDE SEQUENCE [LARGE SCALE GENOMIC DNA]</scope>
    <source>
        <strain evidence="1 2">NM06_A21</strain>
    </source>
</reference>
<sequence>MNIMQYRSYLRLFVAGLISILSHGCVYIHVTKLTDDDLEWINTYNYGDSVFFTSTHGNLDTLVVTKKFVNNSQNRFYFSEGLGPNKEANAGYHFVLRHNDESFKGWIHIIKLVGDSLFCDINVWWLCTDYSNIANKEIIIADKKTRAIPHFGRMISKTRLKNMCGVKSTG</sequence>
<dbReference type="AlphaFoldDB" id="A0A4S2FW89"/>
<dbReference type="EMBL" id="SRYD01000032">
    <property type="protein sequence ID" value="TGY73594.1"/>
    <property type="molecule type" value="Genomic_DNA"/>
</dbReference>
<accession>A0A4S2FW89</accession>
<evidence type="ECO:0000313" key="1">
    <source>
        <dbReference type="EMBL" id="TGY73594.1"/>
    </source>
</evidence>
<proteinExistence type="predicted"/>